<feature type="transmembrane region" description="Helical" evidence="2">
    <location>
        <begin position="296"/>
        <end position="317"/>
    </location>
</feature>
<keyword evidence="3" id="KW-0732">Signal</keyword>
<protein>
    <submittedName>
        <fullName evidence="5">Ig-like domain-containing protein</fullName>
    </submittedName>
</protein>
<keyword evidence="2" id="KW-0472">Membrane</keyword>
<feature type="signal peptide" evidence="3">
    <location>
        <begin position="1"/>
        <end position="19"/>
    </location>
</feature>
<keyword evidence="2" id="KW-1133">Transmembrane helix</keyword>
<evidence type="ECO:0000256" key="3">
    <source>
        <dbReference type="SAM" id="SignalP"/>
    </source>
</evidence>
<dbReference type="InterPro" id="IPR013783">
    <property type="entry name" value="Ig-like_fold"/>
</dbReference>
<dbReference type="SUPFAM" id="SSF48726">
    <property type="entry name" value="Immunoglobulin"/>
    <property type="match status" value="1"/>
</dbReference>
<accession>A0A5K3EHS3</accession>
<reference evidence="5" key="1">
    <citation type="submission" date="2019-11" db="UniProtKB">
        <authorList>
            <consortium name="WormBaseParasite"/>
        </authorList>
    </citation>
    <scope>IDENTIFICATION</scope>
</reference>
<evidence type="ECO:0000256" key="2">
    <source>
        <dbReference type="SAM" id="Phobius"/>
    </source>
</evidence>
<feature type="chain" id="PRO_5024328846" evidence="3">
    <location>
        <begin position="20"/>
        <end position="337"/>
    </location>
</feature>
<evidence type="ECO:0000313" key="5">
    <source>
        <dbReference type="WBParaSite" id="MCU_000618-RA"/>
    </source>
</evidence>
<feature type="domain" description="Ig-like" evidence="4">
    <location>
        <begin position="37"/>
        <end position="126"/>
    </location>
</feature>
<keyword evidence="2" id="KW-0812">Transmembrane</keyword>
<dbReference type="Gene3D" id="2.60.40.10">
    <property type="entry name" value="Immunoglobulins"/>
    <property type="match status" value="1"/>
</dbReference>
<dbReference type="WBParaSite" id="MCU_000618-RA">
    <property type="protein sequence ID" value="MCU_000618-RA"/>
    <property type="gene ID" value="MCU_000618"/>
</dbReference>
<dbReference type="InterPro" id="IPR007110">
    <property type="entry name" value="Ig-like_dom"/>
</dbReference>
<evidence type="ECO:0000259" key="4">
    <source>
        <dbReference type="PROSITE" id="PS50835"/>
    </source>
</evidence>
<dbReference type="AlphaFoldDB" id="A0A5K3EHS3"/>
<name>A0A5K3EHS3_MESCO</name>
<dbReference type="InterPro" id="IPR036179">
    <property type="entry name" value="Ig-like_dom_sf"/>
</dbReference>
<evidence type="ECO:0000256" key="1">
    <source>
        <dbReference type="SAM" id="MobiDB-lite"/>
    </source>
</evidence>
<dbReference type="PROSITE" id="PS50835">
    <property type="entry name" value="IG_LIKE"/>
    <property type="match status" value="1"/>
</dbReference>
<feature type="region of interest" description="Disordered" evidence="1">
    <location>
        <begin position="143"/>
        <end position="168"/>
    </location>
</feature>
<proteinExistence type="predicted"/>
<organism evidence="5">
    <name type="scientific">Mesocestoides corti</name>
    <name type="common">Flatworm</name>
    <dbReference type="NCBI Taxonomy" id="53468"/>
    <lineage>
        <taxon>Eukaryota</taxon>
        <taxon>Metazoa</taxon>
        <taxon>Spiralia</taxon>
        <taxon>Lophotrochozoa</taxon>
        <taxon>Platyhelminthes</taxon>
        <taxon>Cestoda</taxon>
        <taxon>Eucestoda</taxon>
        <taxon>Cyclophyllidea</taxon>
        <taxon>Mesocestoididae</taxon>
        <taxon>Mesocestoides</taxon>
    </lineage>
</organism>
<sequence length="337" mass="36412">MMFGKAFTFLFLVLDFVASRSEISLSLDGGQKPVFLGQPVTLRCTVSNRLVHQTSLSVLFLSNGTMQAENCKAYKPAQYEVTCETGGQNSDSATHTYLFHIKSVNWTDRGKWTCLLSGSTSEVNLEVHAPPKMAPIEVERVSVPSSGDAHRPPTGAESDSLVPANSPHAPPFYGLGTRTNPYDLRSGLALYLKCQTECGYPEAVPQWTVNNVTDSQPRKLPSTHRVSTYACDGKPETREMSTSTTFLNVCCEHHQLIGINKLQCSITGSAEPTASRHIYLLCPGGEVPMTLTSGEIVGLGVAAVALFSLFVTGCVLLRGRSKEGAIISNSHSRGELV</sequence>